<reference evidence="3 4" key="1">
    <citation type="submission" date="2020-08" db="EMBL/GenBank/DDBJ databases">
        <title>Genomic Encyclopedia of Type Strains, Phase IV (KMG-IV): sequencing the most valuable type-strain genomes for metagenomic binning, comparative biology and taxonomic classification.</title>
        <authorList>
            <person name="Goeker M."/>
        </authorList>
    </citation>
    <scope>NUCLEOTIDE SEQUENCE [LARGE SCALE GENOMIC DNA]</scope>
    <source>
        <strain evidence="3 4">DSM 25620</strain>
    </source>
</reference>
<dbReference type="EMBL" id="JACHIL010000004">
    <property type="protein sequence ID" value="MBB5092035.1"/>
    <property type="molecule type" value="Genomic_DNA"/>
</dbReference>
<sequence>MTVIGNIFAFIGRIIAALLRLIAVPFGALWRVYQSLSVLWKTLIAVAVIGWAGLYGYFVVQTQVWTNFDPDYPAKYAYQSAVTPGEIVEPSKALTSPAAPSPSSAESTSPADPTALPAENATGNNDSTTNNAAPSTEPVAPQPAPQMALSQPAGARVCAPSALAEVTAELTDFNVNQNAWVSSMLFYKTGFFGLDWDRTPFLDNKASFQRGVHSAVRRTTIELVDSLGRLRGTSQIDNDLQKARGNMQFREDTWYFGLSPFGPKTPTPSYYRSAIKELRAFNARLEKCEATFDARADNLIQYVDRIASDLGSTSAILKDRSDNYHAGWFDTRADDRFWFAYGQLYAYYGLIRATHSDFKAVLAEKHLDGLWDTMEQQLRSALDMQPTIVSNGRQDAWFTPSHLTTMGFHILRVRSNLVDIRQVLER</sequence>
<keyword evidence="2" id="KW-0472">Membrane</keyword>
<keyword evidence="2" id="KW-0812">Transmembrane</keyword>
<keyword evidence="4" id="KW-1185">Reference proteome</keyword>
<name>A0A7W8AMM7_9HYPH</name>
<dbReference type="Pfam" id="PF10095">
    <property type="entry name" value="DUF2333"/>
    <property type="match status" value="2"/>
</dbReference>
<gene>
    <name evidence="3" type="ORF">HNQ68_002580</name>
</gene>
<protein>
    <recommendedName>
        <fullName evidence="5">DUF2333 family protein</fullName>
    </recommendedName>
</protein>
<evidence type="ECO:0008006" key="5">
    <source>
        <dbReference type="Google" id="ProtNLM"/>
    </source>
</evidence>
<feature type="region of interest" description="Disordered" evidence="1">
    <location>
        <begin position="92"/>
        <end position="152"/>
    </location>
</feature>
<proteinExistence type="predicted"/>
<dbReference type="InterPro" id="IPR016936">
    <property type="entry name" value="UCP029693"/>
</dbReference>
<organism evidence="3 4">
    <name type="scientific">Pseudochrobactrum saccharolyticum</name>
    <dbReference type="NCBI Taxonomy" id="354352"/>
    <lineage>
        <taxon>Bacteria</taxon>
        <taxon>Pseudomonadati</taxon>
        <taxon>Pseudomonadota</taxon>
        <taxon>Alphaproteobacteria</taxon>
        <taxon>Hyphomicrobiales</taxon>
        <taxon>Brucellaceae</taxon>
        <taxon>Pseudochrobactrum</taxon>
    </lineage>
</organism>
<comment type="caution">
    <text evidence="3">The sequence shown here is derived from an EMBL/GenBank/DDBJ whole genome shotgun (WGS) entry which is preliminary data.</text>
</comment>
<accession>A0A7W8AMM7</accession>
<evidence type="ECO:0000256" key="1">
    <source>
        <dbReference type="SAM" id="MobiDB-lite"/>
    </source>
</evidence>
<evidence type="ECO:0000313" key="4">
    <source>
        <dbReference type="Proteomes" id="UP000531231"/>
    </source>
</evidence>
<feature type="transmembrane region" description="Helical" evidence="2">
    <location>
        <begin position="38"/>
        <end position="58"/>
    </location>
</feature>
<dbReference type="Proteomes" id="UP000531231">
    <property type="component" value="Unassembled WGS sequence"/>
</dbReference>
<feature type="compositionally biased region" description="Low complexity" evidence="1">
    <location>
        <begin position="92"/>
        <end position="115"/>
    </location>
</feature>
<feature type="compositionally biased region" description="Polar residues" evidence="1">
    <location>
        <begin position="121"/>
        <end position="134"/>
    </location>
</feature>
<evidence type="ECO:0000256" key="2">
    <source>
        <dbReference type="SAM" id="Phobius"/>
    </source>
</evidence>
<evidence type="ECO:0000313" key="3">
    <source>
        <dbReference type="EMBL" id="MBB5092035.1"/>
    </source>
</evidence>
<feature type="transmembrane region" description="Helical" evidence="2">
    <location>
        <begin position="6"/>
        <end position="26"/>
    </location>
</feature>
<keyword evidence="2" id="KW-1133">Transmembrane helix</keyword>
<dbReference type="AlphaFoldDB" id="A0A7W8AMM7"/>